<evidence type="ECO:0000259" key="2">
    <source>
        <dbReference type="Pfam" id="PF07603"/>
    </source>
</evidence>
<evidence type="ECO:0000313" key="4">
    <source>
        <dbReference type="Proteomes" id="UP000245506"/>
    </source>
</evidence>
<feature type="chain" id="PRO_5016331205" description="Lcl C-terminal domain-containing protein" evidence="1">
    <location>
        <begin position="29"/>
        <end position="216"/>
    </location>
</feature>
<keyword evidence="4" id="KW-1185">Reference proteome</keyword>
<comment type="caution">
    <text evidence="3">The sequence shown here is derived from an EMBL/GenBank/DDBJ whole genome shotgun (WGS) entry which is preliminary data.</text>
</comment>
<gene>
    <name evidence="3" type="ORF">DKT75_17730</name>
</gene>
<feature type="signal peptide" evidence="1">
    <location>
        <begin position="1"/>
        <end position="28"/>
    </location>
</feature>
<dbReference type="InterPro" id="IPR011460">
    <property type="entry name" value="Lcl_C"/>
</dbReference>
<dbReference type="Proteomes" id="UP000245506">
    <property type="component" value="Unassembled WGS sequence"/>
</dbReference>
<sequence length="216" mass="24428">MSATPEKRTTSFLVTLLLTCTSTFYANAAHSSKQQLFKLDSNGLRLAKSAIEWACVEDFSTGLFWQKRDPSTSLHNHASYTWFEPQQTNTGSQLAYPASSPLNVTCDGYHHNEPTSYCNTHAYIERVNQQNYCGHSDWRLPSAGELTSLAPMQSIAQPYIAAINLDYFPFYDRFVYWTQSINNDGNVLTIAEEMRVLSNAERSDQLSVRLVRGGQY</sequence>
<dbReference type="AlphaFoldDB" id="A0A317C4D1"/>
<dbReference type="RefSeq" id="WP_109825272.1">
    <property type="nucleotide sequence ID" value="NZ_QGKL01000042.1"/>
</dbReference>
<organism evidence="3 4">
    <name type="scientific">Leucothrix arctica</name>
    <dbReference type="NCBI Taxonomy" id="1481894"/>
    <lineage>
        <taxon>Bacteria</taxon>
        <taxon>Pseudomonadati</taxon>
        <taxon>Pseudomonadota</taxon>
        <taxon>Gammaproteobacteria</taxon>
        <taxon>Thiotrichales</taxon>
        <taxon>Thiotrichaceae</taxon>
        <taxon>Leucothrix</taxon>
    </lineage>
</organism>
<evidence type="ECO:0000313" key="3">
    <source>
        <dbReference type="EMBL" id="PWQ93464.1"/>
    </source>
</evidence>
<evidence type="ECO:0000256" key="1">
    <source>
        <dbReference type="SAM" id="SignalP"/>
    </source>
</evidence>
<reference evidence="3 4" key="1">
    <citation type="submission" date="2018-05" db="EMBL/GenBank/DDBJ databases">
        <title>Leucothrix arctica sp. nov., isolated from Arctic seawater.</title>
        <authorList>
            <person name="Choi A."/>
            <person name="Baek K."/>
        </authorList>
    </citation>
    <scope>NUCLEOTIDE SEQUENCE [LARGE SCALE GENOMIC DNA]</scope>
    <source>
        <strain evidence="3 4">IMCC9719</strain>
    </source>
</reference>
<proteinExistence type="predicted"/>
<dbReference type="OrthoDB" id="5622008at2"/>
<protein>
    <recommendedName>
        <fullName evidence="2">Lcl C-terminal domain-containing protein</fullName>
    </recommendedName>
</protein>
<accession>A0A317C4D1</accession>
<keyword evidence="1" id="KW-0732">Signal</keyword>
<dbReference type="EMBL" id="QGKL01000042">
    <property type="protein sequence ID" value="PWQ93464.1"/>
    <property type="molecule type" value="Genomic_DNA"/>
</dbReference>
<feature type="domain" description="Lcl C-terminal" evidence="2">
    <location>
        <begin position="55"/>
        <end position="212"/>
    </location>
</feature>
<dbReference type="Pfam" id="PF07603">
    <property type="entry name" value="Lcl_C"/>
    <property type="match status" value="1"/>
</dbReference>
<name>A0A317C4D1_9GAMM</name>